<name>A0A3R7CQQ3_9LACO</name>
<proteinExistence type="predicted"/>
<accession>A0A3R7CQQ3</accession>
<comment type="caution">
    <text evidence="1">The sequence shown here is derived from an EMBL/GenBank/DDBJ whole genome shotgun (WGS) entry which is preliminary data.</text>
</comment>
<protein>
    <submittedName>
        <fullName evidence="1">Uncharacterized protein</fullName>
    </submittedName>
</protein>
<reference evidence="1 2" key="1">
    <citation type="submission" date="2018-07" db="EMBL/GenBank/DDBJ databases">
        <title>Genome sequences of six Lactobacillus spp. isolated from bumble bee guts.</title>
        <authorList>
            <person name="Motta E.V.S."/>
            <person name="Moran N.A."/>
        </authorList>
    </citation>
    <scope>NUCLEOTIDE SEQUENCE [LARGE SCALE GENOMIC DNA]</scope>
    <source>
        <strain evidence="1 2">BI-1.1</strain>
    </source>
</reference>
<dbReference type="OrthoDB" id="2313227at2"/>
<gene>
    <name evidence="1" type="ORF">DS831_02835</name>
</gene>
<evidence type="ECO:0000313" key="1">
    <source>
        <dbReference type="EMBL" id="RHW52278.1"/>
    </source>
</evidence>
<evidence type="ECO:0000313" key="2">
    <source>
        <dbReference type="Proteomes" id="UP000284109"/>
    </source>
</evidence>
<dbReference type="RefSeq" id="WP_118900159.1">
    <property type="nucleotide sequence ID" value="NZ_QOCR01000001.1"/>
</dbReference>
<sequence>MKALKKKFKLVRRVCQTILVIGVTTFVLLLCGGGVDVSAQSTLLHQYQTRQQQALITHVDTKKIQLFNKLIKADVCGLVFSPQTKQDLQKIMRLFNNRQQNQRQIASYFDGNYYANTVTKKRLDRTDQNLLKEKNQTVYQRQKNRLDTIRIWFDQTQDANQFLKKTTEAFKANHDQLDLTQVSQANAYYKLIKNRRWQRYWKPQINEILAYFKNSQANRDKNQLQQEKEQLAALKNAPLTQSYQPAHVTIVDNVQVADDANKALQAAGITANEVLYLSQSDQTLSLLRRSNGRYRTSGPLIRIIANNTNSGLYRIREVITNPADTAGVVTDRTQPTFGRYYSDATVVDSTTNSVSDYNHAQPTFWLKNNPALQMSIMFGNSRTIGFIYSGSSALNNGIVVENSDLITLTNLINSGTTLYIN</sequence>
<dbReference type="Proteomes" id="UP000284109">
    <property type="component" value="Unassembled WGS sequence"/>
</dbReference>
<dbReference type="AlphaFoldDB" id="A0A3R7CQQ3"/>
<keyword evidence="2" id="KW-1185">Reference proteome</keyword>
<organism evidence="1 2">
    <name type="scientific">Bombilactobacillus bombi</name>
    <dbReference type="NCBI Taxonomy" id="1303590"/>
    <lineage>
        <taxon>Bacteria</taxon>
        <taxon>Bacillati</taxon>
        <taxon>Bacillota</taxon>
        <taxon>Bacilli</taxon>
        <taxon>Lactobacillales</taxon>
        <taxon>Lactobacillaceae</taxon>
        <taxon>Bombilactobacillus</taxon>
    </lineage>
</organism>
<dbReference type="EMBL" id="QOCR01000001">
    <property type="protein sequence ID" value="RHW52278.1"/>
    <property type="molecule type" value="Genomic_DNA"/>
</dbReference>